<protein>
    <submittedName>
        <fullName evidence="1">Unannotated protein</fullName>
    </submittedName>
</protein>
<dbReference type="AlphaFoldDB" id="A0A6J7LHX0"/>
<evidence type="ECO:0000313" key="1">
    <source>
        <dbReference type="EMBL" id="CAB4967868.1"/>
    </source>
</evidence>
<accession>A0A6J7LHX0</accession>
<proteinExistence type="predicted"/>
<name>A0A6J7LHX0_9ZZZZ</name>
<gene>
    <name evidence="1" type="ORF">UFOPK3772_03038</name>
</gene>
<reference evidence="1" key="1">
    <citation type="submission" date="2020-05" db="EMBL/GenBank/DDBJ databases">
        <authorList>
            <person name="Chiriac C."/>
            <person name="Salcher M."/>
            <person name="Ghai R."/>
            <person name="Kavagutti S V."/>
        </authorList>
    </citation>
    <scope>NUCLEOTIDE SEQUENCE</scope>
</reference>
<organism evidence="1">
    <name type="scientific">freshwater metagenome</name>
    <dbReference type="NCBI Taxonomy" id="449393"/>
    <lineage>
        <taxon>unclassified sequences</taxon>
        <taxon>metagenomes</taxon>
        <taxon>ecological metagenomes</taxon>
    </lineage>
</organism>
<dbReference type="EMBL" id="CAFBNE010000150">
    <property type="protein sequence ID" value="CAB4967868.1"/>
    <property type="molecule type" value="Genomic_DNA"/>
</dbReference>
<sequence length="137" mass="14380">MAMITTAFEALARTAWMLEAGYVSHNPCKLAAVRLLRTYRYAGTPGGLLVPLAAAGYIAVDAEDGMWEINLARMAQVALDPLMHGVTPAGLTVAGFAAALARAPSTFGLDEEGAAAIARVFAEAGRDFADLRSDRPV</sequence>